<evidence type="ECO:0000256" key="11">
    <source>
        <dbReference type="ARBA" id="ARBA00023098"/>
    </source>
</evidence>
<evidence type="ECO:0000256" key="14">
    <source>
        <dbReference type="RuleBase" id="RU367023"/>
    </source>
</evidence>
<accession>A0A914WQ30</accession>
<dbReference type="PANTHER" id="PTHR12317">
    <property type="entry name" value="DIACYLGLYCEROL O-ACYLTRANSFERASE"/>
    <property type="match status" value="1"/>
</dbReference>
<dbReference type="AlphaFoldDB" id="A0A914WQ30"/>
<keyword evidence="10 14" id="KW-1133">Transmembrane helix</keyword>
<keyword evidence="5" id="KW-0444">Lipid biosynthesis</keyword>
<protein>
    <recommendedName>
        <fullName evidence="14">Acyltransferase</fullName>
        <ecNumber evidence="14">2.3.1.-</ecNumber>
    </recommendedName>
</protein>
<dbReference type="GO" id="GO:0006071">
    <property type="term" value="P:glycerol metabolic process"/>
    <property type="evidence" value="ECO:0007669"/>
    <property type="project" value="UniProtKB-KW"/>
</dbReference>
<comment type="subcellular location">
    <subcellularLocation>
        <location evidence="1 14">Endoplasmic reticulum membrane</location>
        <topology evidence="1 14">Multi-pass membrane protein</topology>
    </subcellularLocation>
</comment>
<organism evidence="15 16">
    <name type="scientific">Plectus sambesii</name>
    <dbReference type="NCBI Taxonomy" id="2011161"/>
    <lineage>
        <taxon>Eukaryota</taxon>
        <taxon>Metazoa</taxon>
        <taxon>Ecdysozoa</taxon>
        <taxon>Nematoda</taxon>
        <taxon>Chromadorea</taxon>
        <taxon>Plectida</taxon>
        <taxon>Plectina</taxon>
        <taxon>Plectoidea</taxon>
        <taxon>Plectidae</taxon>
        <taxon>Plectus</taxon>
    </lineage>
</organism>
<evidence type="ECO:0000256" key="13">
    <source>
        <dbReference type="ARBA" id="ARBA00023315"/>
    </source>
</evidence>
<comment type="pathway">
    <text evidence="2">Glycerolipid metabolism; triacylglycerol biosynthesis.</text>
</comment>
<keyword evidence="6 14" id="KW-0808">Transferase</keyword>
<dbReference type="GO" id="GO:0004144">
    <property type="term" value="F:diacylglycerol O-acyltransferase activity"/>
    <property type="evidence" value="ECO:0007669"/>
    <property type="project" value="TreeGrafter"/>
</dbReference>
<dbReference type="WBParaSite" id="PSAMB.scaffold4861size13322.g25384.t1">
    <property type="protein sequence ID" value="PSAMB.scaffold4861size13322.g25384.t1"/>
    <property type="gene ID" value="PSAMB.scaffold4861size13322.g25384"/>
</dbReference>
<feature type="transmembrane region" description="Helical" evidence="14">
    <location>
        <begin position="29"/>
        <end position="52"/>
    </location>
</feature>
<evidence type="ECO:0000313" key="15">
    <source>
        <dbReference type="Proteomes" id="UP000887566"/>
    </source>
</evidence>
<evidence type="ECO:0000256" key="4">
    <source>
        <dbReference type="ARBA" id="ARBA00005420"/>
    </source>
</evidence>
<evidence type="ECO:0000256" key="8">
    <source>
        <dbReference type="ARBA" id="ARBA00022798"/>
    </source>
</evidence>
<evidence type="ECO:0000256" key="12">
    <source>
        <dbReference type="ARBA" id="ARBA00023136"/>
    </source>
</evidence>
<sequence>MLEDPVKIGPIVLAPFNLPLKRRLQTLGALYYSFMTFFFPFINMFLCFYLLFFKSYWWVLGLYSIFYIYDFKTPRNGGRPSHFVQRSIIHKWFADYFPIKLIKTADLPPDQNYLLGYHPHGVISIGAISTFGTAAVGVFEKFPGLKIRVATLWGNFIVPLRREFLLAYGLIDCSRESLEHVLSSEEKGNAVVLAIGGAEEAIEAHPGRLEVLTLQRRKGFIKVALRSGAHLVPVFGFGENELFTQLENPEGSRIRSVQKFVKKLTGVTPMLFYGRGVFNYSFGYLPYRVPLNIVVGRPIPVEKVEEPTDEQIEELHARYVEALTELFESNKEKYGVIKDAELIVS</sequence>
<keyword evidence="7 14" id="KW-0812">Transmembrane</keyword>
<keyword evidence="12 14" id="KW-0472">Membrane</keyword>
<evidence type="ECO:0000256" key="6">
    <source>
        <dbReference type="ARBA" id="ARBA00022679"/>
    </source>
</evidence>
<keyword evidence="15" id="KW-1185">Reference proteome</keyword>
<comment type="pathway">
    <text evidence="3">Lipid metabolism.</text>
</comment>
<dbReference type="EC" id="2.3.1.-" evidence="14"/>
<proteinExistence type="inferred from homology"/>
<keyword evidence="11" id="KW-0443">Lipid metabolism</keyword>
<evidence type="ECO:0000256" key="10">
    <source>
        <dbReference type="ARBA" id="ARBA00022989"/>
    </source>
</evidence>
<dbReference type="Proteomes" id="UP000887566">
    <property type="component" value="Unplaced"/>
</dbReference>
<keyword evidence="13" id="KW-0012">Acyltransferase</keyword>
<keyword evidence="8" id="KW-0319">Glycerol metabolism</keyword>
<evidence type="ECO:0000256" key="5">
    <source>
        <dbReference type="ARBA" id="ARBA00022516"/>
    </source>
</evidence>
<feature type="transmembrane region" description="Helical" evidence="14">
    <location>
        <begin position="117"/>
        <end position="139"/>
    </location>
</feature>
<dbReference type="CDD" id="cd07987">
    <property type="entry name" value="LPLAT_MGAT-like"/>
    <property type="match status" value="1"/>
</dbReference>
<keyword evidence="9 14" id="KW-0256">Endoplasmic reticulum</keyword>
<dbReference type="PANTHER" id="PTHR12317:SF0">
    <property type="entry name" value="ACYLTRANSFERASE"/>
    <property type="match status" value="1"/>
</dbReference>
<evidence type="ECO:0000313" key="16">
    <source>
        <dbReference type="WBParaSite" id="PSAMB.scaffold4861size13322.g25384.t1"/>
    </source>
</evidence>
<evidence type="ECO:0000256" key="1">
    <source>
        <dbReference type="ARBA" id="ARBA00004477"/>
    </source>
</evidence>
<name>A0A914WQ30_9BILA</name>
<evidence type="ECO:0000256" key="3">
    <source>
        <dbReference type="ARBA" id="ARBA00005189"/>
    </source>
</evidence>
<dbReference type="GO" id="GO:0019432">
    <property type="term" value="P:triglyceride biosynthetic process"/>
    <property type="evidence" value="ECO:0007669"/>
    <property type="project" value="TreeGrafter"/>
</dbReference>
<dbReference type="InterPro" id="IPR007130">
    <property type="entry name" value="DAGAT"/>
</dbReference>
<evidence type="ECO:0000256" key="2">
    <source>
        <dbReference type="ARBA" id="ARBA00004771"/>
    </source>
</evidence>
<reference evidence="16" key="1">
    <citation type="submission" date="2022-11" db="UniProtKB">
        <authorList>
            <consortium name="WormBaseParasite"/>
        </authorList>
    </citation>
    <scope>IDENTIFICATION</scope>
</reference>
<comment type="similarity">
    <text evidence="4 14">Belongs to the diacylglycerol acyltransferase family.</text>
</comment>
<dbReference type="Pfam" id="PF03982">
    <property type="entry name" value="DAGAT"/>
    <property type="match status" value="1"/>
</dbReference>
<evidence type="ECO:0000256" key="9">
    <source>
        <dbReference type="ARBA" id="ARBA00022824"/>
    </source>
</evidence>
<dbReference type="GO" id="GO:0005789">
    <property type="term" value="C:endoplasmic reticulum membrane"/>
    <property type="evidence" value="ECO:0007669"/>
    <property type="project" value="UniProtKB-SubCell"/>
</dbReference>
<evidence type="ECO:0000256" key="7">
    <source>
        <dbReference type="ARBA" id="ARBA00022692"/>
    </source>
</evidence>